<reference evidence="2 3" key="1">
    <citation type="submission" date="2017-03" db="EMBL/GenBank/DDBJ databases">
        <title>An alternative strategy for trypanosome survival in the mammalian bloodstream revealed through genome and transcriptome analysis of the ubiquitous bovine parasite Trypanosoma (Megatrypanum) theileri.</title>
        <authorList>
            <person name="Kelly S."/>
            <person name="Ivens A."/>
            <person name="Mott A."/>
            <person name="O'Neill E."/>
            <person name="Emms D."/>
            <person name="Macleod O."/>
            <person name="Voorheis P."/>
            <person name="Matthews J."/>
            <person name="Matthews K."/>
            <person name="Carrington M."/>
        </authorList>
    </citation>
    <scope>NUCLEOTIDE SEQUENCE [LARGE SCALE GENOMIC DNA]</scope>
    <source>
        <strain evidence="2">Edinburgh</strain>
    </source>
</reference>
<feature type="region of interest" description="Disordered" evidence="1">
    <location>
        <begin position="98"/>
        <end position="141"/>
    </location>
</feature>
<feature type="non-terminal residue" evidence="2">
    <location>
        <position position="1"/>
    </location>
</feature>
<feature type="compositionally biased region" description="Basic and acidic residues" evidence="1">
    <location>
        <begin position="130"/>
        <end position="140"/>
    </location>
</feature>
<sequence>SRGAVEVSCGAGGALRVRPAAESEWLTCGAGSRVSACGKYADLCRQRTARATTTTTTIATTTTANGQPKAVMAWMGSRDFSYALTDAEKTKYDEVYEQEKRKRKDSQAVPKNQVETQLPEHEDQETTGNLREEKRAEAEVPLKTVPEVKTTLQKESEMVVPLVSTVGQEELTNVAPTEPLLAGGKAAGIASPSVGSDLTKTETGQSEDVDPTKRNPQGESANSTETSQENVNHGSATQNPSPAAESTATPDTTAVSESQETNSTTLPSTENTTTETPTTTPSPSLVPSAEISSNIASTLQNKANVDSSLSPLWMRTAAPLLIVAMLFSTTVY</sequence>
<keyword evidence="3" id="KW-1185">Reference proteome</keyword>
<protein>
    <submittedName>
        <fullName evidence="2">Uncharacterized protein</fullName>
    </submittedName>
</protein>
<evidence type="ECO:0000256" key="1">
    <source>
        <dbReference type="SAM" id="MobiDB-lite"/>
    </source>
</evidence>
<accession>A0A1X0NGC1</accession>
<comment type="caution">
    <text evidence="2">The sequence shown here is derived from an EMBL/GenBank/DDBJ whole genome shotgun (WGS) entry which is preliminary data.</text>
</comment>
<evidence type="ECO:0000313" key="3">
    <source>
        <dbReference type="Proteomes" id="UP000192257"/>
    </source>
</evidence>
<dbReference type="AlphaFoldDB" id="A0A1X0NGC1"/>
<feature type="compositionally biased region" description="Polar residues" evidence="1">
    <location>
        <begin position="214"/>
        <end position="260"/>
    </location>
</feature>
<dbReference type="GeneID" id="39990668"/>
<dbReference type="Proteomes" id="UP000192257">
    <property type="component" value="Unassembled WGS sequence"/>
</dbReference>
<feature type="compositionally biased region" description="Low complexity" evidence="1">
    <location>
        <begin position="261"/>
        <end position="285"/>
    </location>
</feature>
<dbReference type="VEuPathDB" id="TriTrypDB:TM35_000581190"/>
<feature type="compositionally biased region" description="Polar residues" evidence="1">
    <location>
        <begin position="193"/>
        <end position="206"/>
    </location>
</feature>
<evidence type="ECO:0000313" key="2">
    <source>
        <dbReference type="EMBL" id="ORC83756.1"/>
    </source>
</evidence>
<dbReference type="RefSeq" id="XP_028877822.1">
    <property type="nucleotide sequence ID" value="XM_029030888.1"/>
</dbReference>
<gene>
    <name evidence="2" type="ORF">TM35_000581190</name>
</gene>
<proteinExistence type="predicted"/>
<organism evidence="2 3">
    <name type="scientific">Trypanosoma theileri</name>
    <dbReference type="NCBI Taxonomy" id="67003"/>
    <lineage>
        <taxon>Eukaryota</taxon>
        <taxon>Discoba</taxon>
        <taxon>Euglenozoa</taxon>
        <taxon>Kinetoplastea</taxon>
        <taxon>Metakinetoplastina</taxon>
        <taxon>Trypanosomatida</taxon>
        <taxon>Trypanosomatidae</taxon>
        <taxon>Trypanosoma</taxon>
    </lineage>
</organism>
<dbReference type="EMBL" id="NBCO01000058">
    <property type="protein sequence ID" value="ORC83756.1"/>
    <property type="molecule type" value="Genomic_DNA"/>
</dbReference>
<feature type="region of interest" description="Disordered" evidence="1">
    <location>
        <begin position="184"/>
        <end position="287"/>
    </location>
</feature>
<name>A0A1X0NGC1_9TRYP</name>